<dbReference type="OrthoDB" id="5795804at2"/>
<protein>
    <submittedName>
        <fullName evidence="1">Uncharacterized protein</fullName>
    </submittedName>
</protein>
<dbReference type="KEGG" id="afy:BW247_05480"/>
<dbReference type="Proteomes" id="UP000243807">
    <property type="component" value="Chromosome"/>
</dbReference>
<name>A0A1P8UFK0_9GAMM</name>
<sequence length="92" mass="10340">MGGILNATVIETDIGLREPGVIHPFSLPHEVGSAEEWTQSVRNLWRKDPGFRQYALMIAHYAAEHPVAYRGPYAEQARATIEALIKRNKNGR</sequence>
<evidence type="ECO:0000313" key="1">
    <source>
        <dbReference type="EMBL" id="APZ42615.1"/>
    </source>
</evidence>
<reference evidence="1 2" key="1">
    <citation type="submission" date="2017-01" db="EMBL/GenBank/DDBJ databases">
        <title>Draft sequence of Acidihalobacter ferrooxidans strain DSM 14175 (strain V8).</title>
        <authorList>
            <person name="Khaleque H.N."/>
            <person name="Ramsay J.P."/>
            <person name="Murphy R.J.T."/>
            <person name="Kaksonen A.H."/>
            <person name="Boxall N.J."/>
            <person name="Watkin E.L.J."/>
        </authorList>
    </citation>
    <scope>NUCLEOTIDE SEQUENCE [LARGE SCALE GENOMIC DNA]</scope>
    <source>
        <strain evidence="1 2">V8</strain>
    </source>
</reference>
<dbReference type="RefSeq" id="WP_076836269.1">
    <property type="nucleotide sequence ID" value="NZ_CP019434.1"/>
</dbReference>
<proteinExistence type="predicted"/>
<keyword evidence="2" id="KW-1185">Reference proteome</keyword>
<dbReference type="AlphaFoldDB" id="A0A1P8UFK0"/>
<dbReference type="STRING" id="1765967.BW247_05480"/>
<gene>
    <name evidence="1" type="ORF">BW247_05480</name>
</gene>
<accession>A0A1P8UFK0</accession>
<dbReference type="EMBL" id="CP019434">
    <property type="protein sequence ID" value="APZ42615.1"/>
    <property type="molecule type" value="Genomic_DNA"/>
</dbReference>
<organism evidence="1 2">
    <name type="scientific">Acidihalobacter ferrooxydans</name>
    <dbReference type="NCBI Taxonomy" id="1765967"/>
    <lineage>
        <taxon>Bacteria</taxon>
        <taxon>Pseudomonadati</taxon>
        <taxon>Pseudomonadota</taxon>
        <taxon>Gammaproteobacteria</taxon>
        <taxon>Chromatiales</taxon>
        <taxon>Ectothiorhodospiraceae</taxon>
        <taxon>Acidihalobacter</taxon>
    </lineage>
</organism>
<evidence type="ECO:0000313" key="2">
    <source>
        <dbReference type="Proteomes" id="UP000243807"/>
    </source>
</evidence>